<sequence length="308" mass="36422">MNFFLVFQNKSYKEERNGRYLWAPQKNNTGQTYHHWTDMKMIKKEDIIFNSYNGKLVSVLVAKENCKEHERPTGLDELDLWEKEGWLVNVDYNDLEEPITYKDYMEDILKLQNEKYAPFNRLGRGNTGYLFRVSKELANFFFEIIEKTNSVLRERFQFENSIPEEIITQIESDLHSATTLDETEKETIIKSRIGHSAFKKSLLAVEKKCKVCGITDERFLIASHIKPWSKSSNHERLDVNNGLLLCPNHDALFDKSYISFDETGKVMVKESLDDTTKILFNINETMRIVMNERQQQYMKWHRDNFLNS</sequence>
<dbReference type="RefSeq" id="WP_097040607.1">
    <property type="nucleotide sequence ID" value="NZ_OBEK01000002.1"/>
</dbReference>
<dbReference type="OrthoDB" id="5678128at2"/>
<dbReference type="Pfam" id="PF13391">
    <property type="entry name" value="HNH_2"/>
    <property type="match status" value="1"/>
</dbReference>
<protein>
    <submittedName>
        <fullName evidence="2">HNH endonuclease</fullName>
    </submittedName>
</protein>
<dbReference type="Proteomes" id="UP000219356">
    <property type="component" value="Unassembled WGS sequence"/>
</dbReference>
<organism evidence="2 3">
    <name type="scientific">Terribacillus aidingensis</name>
    <dbReference type="NCBI Taxonomy" id="586416"/>
    <lineage>
        <taxon>Bacteria</taxon>
        <taxon>Bacillati</taxon>
        <taxon>Bacillota</taxon>
        <taxon>Bacilli</taxon>
        <taxon>Bacillales</taxon>
        <taxon>Bacillaceae</taxon>
        <taxon>Terribacillus</taxon>
    </lineage>
</organism>
<accession>A0A285NQF4</accession>
<evidence type="ECO:0000259" key="1">
    <source>
        <dbReference type="Pfam" id="PF13391"/>
    </source>
</evidence>
<evidence type="ECO:0000313" key="2">
    <source>
        <dbReference type="EMBL" id="SNZ09861.1"/>
    </source>
</evidence>
<keyword evidence="3" id="KW-1185">Reference proteome</keyword>
<evidence type="ECO:0000313" key="3">
    <source>
        <dbReference type="Proteomes" id="UP000219356"/>
    </source>
</evidence>
<dbReference type="GO" id="GO:0004519">
    <property type="term" value="F:endonuclease activity"/>
    <property type="evidence" value="ECO:0007669"/>
    <property type="project" value="UniProtKB-KW"/>
</dbReference>
<dbReference type="InterPro" id="IPR003615">
    <property type="entry name" value="HNH_nuc"/>
</dbReference>
<dbReference type="EMBL" id="OBEK01000002">
    <property type="protein sequence ID" value="SNZ09861.1"/>
    <property type="molecule type" value="Genomic_DNA"/>
</dbReference>
<feature type="domain" description="HNH nuclease" evidence="1">
    <location>
        <begin position="209"/>
        <end position="261"/>
    </location>
</feature>
<dbReference type="AlphaFoldDB" id="A0A285NQF4"/>
<gene>
    <name evidence="2" type="ORF">SAMN05421503_1390</name>
</gene>
<proteinExistence type="predicted"/>
<keyword evidence="2" id="KW-0378">Hydrolase</keyword>
<keyword evidence="2" id="KW-0540">Nuclease</keyword>
<keyword evidence="2" id="KW-0255">Endonuclease</keyword>
<reference evidence="3" key="1">
    <citation type="submission" date="2017-09" db="EMBL/GenBank/DDBJ databases">
        <authorList>
            <person name="Varghese N."/>
            <person name="Submissions S."/>
        </authorList>
    </citation>
    <scope>NUCLEOTIDE SEQUENCE [LARGE SCALE GENOMIC DNA]</scope>
    <source>
        <strain evidence="3">CGMCC 1.8913</strain>
    </source>
</reference>
<name>A0A285NQF4_9BACI</name>